<dbReference type="Gene3D" id="1.10.443.10">
    <property type="entry name" value="Intergrase catalytic core"/>
    <property type="match status" value="1"/>
</dbReference>
<evidence type="ECO:0000259" key="6">
    <source>
        <dbReference type="PROSITE" id="PS51898"/>
    </source>
</evidence>
<dbReference type="PROSITE" id="PS51900">
    <property type="entry name" value="CB"/>
    <property type="match status" value="1"/>
</dbReference>
<dbReference type="SUPFAM" id="SSF56349">
    <property type="entry name" value="DNA breaking-rejoining enzymes"/>
    <property type="match status" value="1"/>
</dbReference>
<keyword evidence="1" id="KW-0229">DNA integration</keyword>
<dbReference type="InterPro" id="IPR013762">
    <property type="entry name" value="Integrase-like_cat_sf"/>
</dbReference>
<dbReference type="Gene3D" id="1.10.150.130">
    <property type="match status" value="1"/>
</dbReference>
<dbReference type="Pfam" id="PF02899">
    <property type="entry name" value="Phage_int_SAM_1"/>
    <property type="match status" value="1"/>
</dbReference>
<dbReference type="PANTHER" id="PTHR34605:SF3">
    <property type="entry name" value="P CELL-TYPE AGGLUTINATION PROTEIN MAP4-LIKE-RELATED"/>
    <property type="match status" value="1"/>
</dbReference>
<dbReference type="AlphaFoldDB" id="A0A9X2V7Q8"/>
<dbReference type="PROSITE" id="PS51898">
    <property type="entry name" value="TYR_RECOMBINASE"/>
    <property type="match status" value="1"/>
</dbReference>
<reference evidence="8" key="1">
    <citation type="submission" date="2022-08" db="EMBL/GenBank/DDBJ databases">
        <title>Genomic Encyclopedia of Type Strains, Phase V (KMG-V): Genome sequencing to study the core and pangenomes of soil and plant-associated prokaryotes.</title>
        <authorList>
            <person name="Whitman W."/>
        </authorList>
    </citation>
    <scope>NUCLEOTIDE SEQUENCE</scope>
    <source>
        <strain evidence="8">SP3026</strain>
    </source>
</reference>
<dbReference type="GO" id="GO:0015074">
    <property type="term" value="P:DNA integration"/>
    <property type="evidence" value="ECO:0007669"/>
    <property type="project" value="UniProtKB-KW"/>
</dbReference>
<dbReference type="InterPro" id="IPR010998">
    <property type="entry name" value="Integrase_recombinase_N"/>
</dbReference>
<dbReference type="InterPro" id="IPR011010">
    <property type="entry name" value="DNA_brk_join_enz"/>
</dbReference>
<evidence type="ECO:0000313" key="9">
    <source>
        <dbReference type="Proteomes" id="UP001155144"/>
    </source>
</evidence>
<dbReference type="GO" id="GO:0003677">
    <property type="term" value="F:DNA binding"/>
    <property type="evidence" value="ECO:0007669"/>
    <property type="project" value="UniProtKB-UniRule"/>
</dbReference>
<keyword evidence="2 4" id="KW-0238">DNA-binding</keyword>
<organism evidence="8 9">
    <name type="scientific">Salinibacter ruber</name>
    <dbReference type="NCBI Taxonomy" id="146919"/>
    <lineage>
        <taxon>Bacteria</taxon>
        <taxon>Pseudomonadati</taxon>
        <taxon>Rhodothermota</taxon>
        <taxon>Rhodothermia</taxon>
        <taxon>Rhodothermales</taxon>
        <taxon>Salinibacteraceae</taxon>
        <taxon>Salinibacter</taxon>
    </lineage>
</organism>
<evidence type="ECO:0000256" key="1">
    <source>
        <dbReference type="ARBA" id="ARBA00022908"/>
    </source>
</evidence>
<dbReference type="EMBL" id="JANUBL010000008">
    <property type="protein sequence ID" value="MCS4122663.1"/>
    <property type="molecule type" value="Genomic_DNA"/>
</dbReference>
<dbReference type="InterPro" id="IPR004107">
    <property type="entry name" value="Integrase_SAM-like_N"/>
</dbReference>
<dbReference type="SUPFAM" id="SSF47823">
    <property type="entry name" value="lambda integrase-like, N-terminal domain"/>
    <property type="match status" value="1"/>
</dbReference>
<keyword evidence="3" id="KW-0233">DNA recombination</keyword>
<feature type="domain" description="Core-binding (CB)" evidence="7">
    <location>
        <begin position="72"/>
        <end position="151"/>
    </location>
</feature>
<evidence type="ECO:0000256" key="5">
    <source>
        <dbReference type="SAM" id="MobiDB-lite"/>
    </source>
</evidence>
<dbReference type="Proteomes" id="UP001155144">
    <property type="component" value="Unassembled WGS sequence"/>
</dbReference>
<dbReference type="RefSeq" id="WP_259040393.1">
    <property type="nucleotide sequence ID" value="NZ_JANUAW010000013.1"/>
</dbReference>
<accession>A0A9X2V7Q8</accession>
<gene>
    <name evidence="8" type="ORF">GGP45_003030</name>
</gene>
<feature type="compositionally biased region" description="Acidic residues" evidence="5">
    <location>
        <begin position="1"/>
        <end position="17"/>
    </location>
</feature>
<dbReference type="InterPro" id="IPR052925">
    <property type="entry name" value="Phage_Integrase-like_Recomb"/>
</dbReference>
<evidence type="ECO:0000256" key="3">
    <source>
        <dbReference type="ARBA" id="ARBA00023172"/>
    </source>
</evidence>
<comment type="caution">
    <text evidence="8">The sequence shown here is derived from an EMBL/GenBank/DDBJ whole genome shotgun (WGS) entry which is preliminary data.</text>
</comment>
<dbReference type="PANTHER" id="PTHR34605">
    <property type="entry name" value="PHAGE_INTEGRASE DOMAIN-CONTAINING PROTEIN"/>
    <property type="match status" value="1"/>
</dbReference>
<feature type="domain" description="Tyr recombinase" evidence="6">
    <location>
        <begin position="179"/>
        <end position="392"/>
    </location>
</feature>
<sequence>MDDNSNVEASEDPPNEDGDPRSTANELRKLTSPPLSESEKVGGDTGSGPDVGSDDASQSEALGDRERLRELQESLGRLEEFAASAQAENTTRAYAADLEDFRHWCKRMDREWLPAGPETIGLYLGARADELSLATLERRLAAIASLHKEEGYESPASVADGPLRKIWKGIIREKTRQQDGAPPLMVEDLRSILEHLPRYSSSDEGPAGELTLTALRDKALLLVGWTGALRRSELVALTTADVEFVEGKGVNVYVRQSKADQEGTGLVKGLPYGSKKETCPVTALRQWLQAAERNVEGSFEGDIFRRFYRGESVGESAMTAQYVSTVLKRHAESAGLGPDKYSAHSLRAGFITQAIRAGKPERRVKEHSGHASWETFNQYVEEAGTFQDNPAEGIGL</sequence>
<protein>
    <submittedName>
        <fullName evidence="8">Site-specific recombinase XerD</fullName>
    </submittedName>
</protein>
<name>A0A9X2V7Q8_9BACT</name>
<feature type="region of interest" description="Disordered" evidence="5">
    <location>
        <begin position="1"/>
        <end position="65"/>
    </location>
</feature>
<evidence type="ECO:0000313" key="8">
    <source>
        <dbReference type="EMBL" id="MCS4122663.1"/>
    </source>
</evidence>
<dbReference type="CDD" id="cd00799">
    <property type="entry name" value="INT_Cre_C"/>
    <property type="match status" value="1"/>
</dbReference>
<evidence type="ECO:0000259" key="7">
    <source>
        <dbReference type="PROSITE" id="PS51900"/>
    </source>
</evidence>
<dbReference type="GO" id="GO:0006310">
    <property type="term" value="P:DNA recombination"/>
    <property type="evidence" value="ECO:0007669"/>
    <property type="project" value="UniProtKB-KW"/>
</dbReference>
<dbReference type="Pfam" id="PF00589">
    <property type="entry name" value="Phage_integrase"/>
    <property type="match status" value="1"/>
</dbReference>
<evidence type="ECO:0000256" key="4">
    <source>
        <dbReference type="PROSITE-ProRule" id="PRU01248"/>
    </source>
</evidence>
<dbReference type="InterPro" id="IPR044068">
    <property type="entry name" value="CB"/>
</dbReference>
<proteinExistence type="predicted"/>
<evidence type="ECO:0000256" key="2">
    <source>
        <dbReference type="ARBA" id="ARBA00023125"/>
    </source>
</evidence>
<dbReference type="InterPro" id="IPR002104">
    <property type="entry name" value="Integrase_catalytic"/>
</dbReference>